<dbReference type="InterPro" id="IPR053160">
    <property type="entry name" value="MFS_DHA3_Transporter"/>
</dbReference>
<dbReference type="InterPro" id="IPR036259">
    <property type="entry name" value="MFS_trans_sf"/>
</dbReference>
<gene>
    <name evidence="8" type="ORF">WMW72_14475</name>
</gene>
<dbReference type="PANTHER" id="PTHR23530:SF1">
    <property type="entry name" value="PERMEASE, MAJOR FACILITATOR SUPERFAMILY-RELATED"/>
    <property type="match status" value="1"/>
</dbReference>
<protein>
    <submittedName>
        <fullName evidence="8">MFS transporter</fullName>
    </submittedName>
</protein>
<dbReference type="SUPFAM" id="SSF103473">
    <property type="entry name" value="MFS general substrate transporter"/>
    <property type="match status" value="1"/>
</dbReference>
<evidence type="ECO:0000313" key="9">
    <source>
        <dbReference type="Proteomes" id="UP001469365"/>
    </source>
</evidence>
<evidence type="ECO:0000256" key="4">
    <source>
        <dbReference type="ARBA" id="ARBA00022989"/>
    </source>
</evidence>
<evidence type="ECO:0000313" key="8">
    <source>
        <dbReference type="EMBL" id="MEK8129107.1"/>
    </source>
</evidence>
<feature type="transmembrane region" description="Helical" evidence="6">
    <location>
        <begin position="138"/>
        <end position="156"/>
    </location>
</feature>
<feature type="transmembrane region" description="Helical" evidence="6">
    <location>
        <begin position="289"/>
        <end position="308"/>
    </location>
</feature>
<evidence type="ECO:0000256" key="2">
    <source>
        <dbReference type="ARBA" id="ARBA00022448"/>
    </source>
</evidence>
<evidence type="ECO:0000256" key="5">
    <source>
        <dbReference type="ARBA" id="ARBA00023136"/>
    </source>
</evidence>
<feature type="transmembrane region" description="Helical" evidence="6">
    <location>
        <begin position="379"/>
        <end position="401"/>
    </location>
</feature>
<keyword evidence="4 6" id="KW-1133">Transmembrane helix</keyword>
<feature type="transmembrane region" description="Helical" evidence="6">
    <location>
        <begin position="254"/>
        <end position="277"/>
    </location>
</feature>
<name>A0ABU9DJT0_9BACL</name>
<keyword evidence="3 6" id="KW-0812">Transmembrane</keyword>
<keyword evidence="5 6" id="KW-0472">Membrane</keyword>
<sequence>MIIRSVGALAHSTMATTFTLYLVAALGLNPLQLLIVGVVLEAAVLVFEGLTGVVADTYGRRISVIIGMFIVGSGFALQGLVVTFESLVPVIPMFGWLLLAQVLFGLGHTFISGAETAWVVDEVGEEKMGLLFLRANRFGQVASLTGIGIGVGLYQLSPSLPLISVGVLYGLLGLFLIIWMKETAFERQPRAAGSGPWIEMKDTWLSGLRVIRNQPVLIFIVIVTVLSGAASEGYDRLWGAHLMQGIGFPADVPLSMAAWFGIISATTAIVGSALLWIVEKRLDVNKPQIVAVSLMVLMALRIGAMVSFAFAPDFAWAIGAVLLVGLIGTLYQPMYETWLNQHIEGKSRATVLSMMGQSDALGQIGGGPLVGWVGTRWSLRASLTVSAVLLSPIILVLARVLRKR</sequence>
<dbReference type="EMBL" id="JBBPCC010000008">
    <property type="protein sequence ID" value="MEK8129107.1"/>
    <property type="molecule type" value="Genomic_DNA"/>
</dbReference>
<feature type="transmembrane region" description="Helical" evidence="6">
    <location>
        <begin position="34"/>
        <end position="55"/>
    </location>
</feature>
<dbReference type="InterPro" id="IPR020846">
    <property type="entry name" value="MFS_dom"/>
</dbReference>
<dbReference type="PROSITE" id="PS50850">
    <property type="entry name" value="MFS"/>
    <property type="match status" value="1"/>
</dbReference>
<dbReference type="PANTHER" id="PTHR23530">
    <property type="entry name" value="TRANSPORT PROTEIN-RELATED"/>
    <property type="match status" value="1"/>
</dbReference>
<feature type="transmembrane region" description="Helical" evidence="6">
    <location>
        <begin position="87"/>
        <end position="106"/>
    </location>
</feature>
<dbReference type="CDD" id="cd06174">
    <property type="entry name" value="MFS"/>
    <property type="match status" value="1"/>
</dbReference>
<dbReference type="Gene3D" id="1.20.1250.20">
    <property type="entry name" value="MFS general substrate transporter like domains"/>
    <property type="match status" value="1"/>
</dbReference>
<reference evidence="8 9" key="1">
    <citation type="submission" date="2024-04" db="EMBL/GenBank/DDBJ databases">
        <title>draft genome sequnece of Paenibacillus filicis.</title>
        <authorList>
            <person name="Kim D.-U."/>
        </authorList>
    </citation>
    <scope>NUCLEOTIDE SEQUENCE [LARGE SCALE GENOMIC DNA]</scope>
    <source>
        <strain evidence="8 9">KACC14197</strain>
    </source>
</reference>
<dbReference type="InterPro" id="IPR011701">
    <property type="entry name" value="MFS"/>
</dbReference>
<feature type="transmembrane region" description="Helical" evidence="6">
    <location>
        <begin position="216"/>
        <end position="234"/>
    </location>
</feature>
<accession>A0ABU9DJT0</accession>
<keyword evidence="2" id="KW-0813">Transport</keyword>
<comment type="subcellular location">
    <subcellularLocation>
        <location evidence="1">Cell membrane</location>
        <topology evidence="1">Multi-pass membrane protein</topology>
    </subcellularLocation>
</comment>
<feature type="domain" description="Major facilitator superfamily (MFS) profile" evidence="7">
    <location>
        <begin position="1"/>
        <end position="404"/>
    </location>
</feature>
<keyword evidence="9" id="KW-1185">Reference proteome</keyword>
<feature type="transmembrane region" description="Helical" evidence="6">
    <location>
        <begin position="7"/>
        <end position="28"/>
    </location>
</feature>
<organism evidence="8 9">
    <name type="scientific">Paenibacillus filicis</name>
    <dbReference type="NCBI Taxonomy" id="669464"/>
    <lineage>
        <taxon>Bacteria</taxon>
        <taxon>Bacillati</taxon>
        <taxon>Bacillota</taxon>
        <taxon>Bacilli</taxon>
        <taxon>Bacillales</taxon>
        <taxon>Paenibacillaceae</taxon>
        <taxon>Paenibacillus</taxon>
    </lineage>
</organism>
<feature type="transmembrane region" description="Helical" evidence="6">
    <location>
        <begin position="162"/>
        <end position="180"/>
    </location>
</feature>
<evidence type="ECO:0000256" key="3">
    <source>
        <dbReference type="ARBA" id="ARBA00022692"/>
    </source>
</evidence>
<dbReference type="Pfam" id="PF07690">
    <property type="entry name" value="MFS_1"/>
    <property type="match status" value="1"/>
</dbReference>
<comment type="caution">
    <text evidence="8">The sequence shown here is derived from an EMBL/GenBank/DDBJ whole genome shotgun (WGS) entry which is preliminary data.</text>
</comment>
<dbReference type="Proteomes" id="UP001469365">
    <property type="component" value="Unassembled WGS sequence"/>
</dbReference>
<evidence type="ECO:0000256" key="1">
    <source>
        <dbReference type="ARBA" id="ARBA00004651"/>
    </source>
</evidence>
<evidence type="ECO:0000259" key="7">
    <source>
        <dbReference type="PROSITE" id="PS50850"/>
    </source>
</evidence>
<evidence type="ECO:0000256" key="6">
    <source>
        <dbReference type="SAM" id="Phobius"/>
    </source>
</evidence>
<feature type="transmembrane region" description="Helical" evidence="6">
    <location>
        <begin position="62"/>
        <end position="81"/>
    </location>
</feature>
<proteinExistence type="predicted"/>
<dbReference type="RefSeq" id="WP_341416201.1">
    <property type="nucleotide sequence ID" value="NZ_JBBPCC010000008.1"/>
</dbReference>